<sequence length="549" mass="60850">LARCCPTHLSDLLHVCWSNEPNLRPTATVVARLTSPWWPTNESGALTHNTEISSHTIRTRPISPEQGQTNLNGFYHVRAVHRIRSMDVVTCVSLDENDNLWFGGYRYNRDNADKGRSKKSLGRSSQIIGDGLLLCATAVRGLGPSQSRLVDIWHPRWPIGWSKLHGVLHPTIGANSDDGQSEWPEQLCSVRLTDSEDWSEVLMHCLTSAGALFVYSGSSQPVCLLQTRFERHSSSHASSSNMHNAPPQISRCPPWSAHSILLSLPSTRKTPPVSTGGDSLGPCIHYRMLCMIQVNRIGVLELQRKRGREASDCVRLLCVTWISTPDSLSFIFCGIVVPHTTGSCRVGSTVEIWFGQSRGLLACYDVDPFVAPSTRSRAPSHPSGTICHRSSWPASLTSSDRSVVTALTLARSTDSDTHSMNTNTVWSCLCPAPWNQFTALQWIPPSRLCLLSARGCLLHIGLSQSVHARTTRVHPQLFHLHPDCHSTEAAFHLITRSVHGEPRHIYTLGPGYCHPLSQALNIRPQTKSNRCASPHLIQLFFDEYLFPTV</sequence>
<comment type="caution">
    <text evidence="1">The sequence shown here is derived from an EMBL/GenBank/DDBJ whole genome shotgun (WGS) entry which is preliminary data.</text>
</comment>
<dbReference type="OrthoDB" id="10252328at2759"/>
<proteinExistence type="predicted"/>
<feature type="non-terminal residue" evidence="1">
    <location>
        <position position="1"/>
    </location>
</feature>
<name>A0A504YJR2_FASGI</name>
<dbReference type="Proteomes" id="UP000316759">
    <property type="component" value="Unassembled WGS sequence"/>
</dbReference>
<evidence type="ECO:0000313" key="2">
    <source>
        <dbReference type="Proteomes" id="UP000316759"/>
    </source>
</evidence>
<keyword evidence="2" id="KW-1185">Reference proteome</keyword>
<organism evidence="1 2">
    <name type="scientific">Fasciola gigantica</name>
    <name type="common">Giant liver fluke</name>
    <dbReference type="NCBI Taxonomy" id="46835"/>
    <lineage>
        <taxon>Eukaryota</taxon>
        <taxon>Metazoa</taxon>
        <taxon>Spiralia</taxon>
        <taxon>Lophotrochozoa</taxon>
        <taxon>Platyhelminthes</taxon>
        <taxon>Trematoda</taxon>
        <taxon>Digenea</taxon>
        <taxon>Plagiorchiida</taxon>
        <taxon>Echinostomata</taxon>
        <taxon>Echinostomatoidea</taxon>
        <taxon>Fasciolidae</taxon>
        <taxon>Fasciola</taxon>
    </lineage>
</organism>
<protein>
    <submittedName>
        <fullName evidence="1">Uncharacterized protein</fullName>
    </submittedName>
</protein>
<dbReference type="AlphaFoldDB" id="A0A504YJR2"/>
<evidence type="ECO:0000313" key="1">
    <source>
        <dbReference type="EMBL" id="TPP60579.1"/>
    </source>
</evidence>
<reference evidence="1 2" key="1">
    <citation type="submission" date="2019-04" db="EMBL/GenBank/DDBJ databases">
        <title>Annotation for the trematode Fasciola gigantica.</title>
        <authorList>
            <person name="Choi Y.-J."/>
        </authorList>
    </citation>
    <scope>NUCLEOTIDE SEQUENCE [LARGE SCALE GENOMIC DNA]</scope>
    <source>
        <strain evidence="1">Uganda_cow_1</strain>
    </source>
</reference>
<dbReference type="STRING" id="46835.A0A504YJR2"/>
<accession>A0A504YJR2</accession>
<dbReference type="EMBL" id="SUNJ01009234">
    <property type="protein sequence ID" value="TPP60579.1"/>
    <property type="molecule type" value="Genomic_DNA"/>
</dbReference>
<gene>
    <name evidence="1" type="ORF">FGIG_06088</name>
</gene>